<dbReference type="AlphaFoldDB" id="A0AAV3XVI5"/>
<protein>
    <recommendedName>
        <fullName evidence="2">ShKT domain-containing protein</fullName>
    </recommendedName>
</protein>
<organism evidence="3 4">
    <name type="scientific">Plakobranchus ocellatus</name>
    <dbReference type="NCBI Taxonomy" id="259542"/>
    <lineage>
        <taxon>Eukaryota</taxon>
        <taxon>Metazoa</taxon>
        <taxon>Spiralia</taxon>
        <taxon>Lophotrochozoa</taxon>
        <taxon>Mollusca</taxon>
        <taxon>Gastropoda</taxon>
        <taxon>Heterobranchia</taxon>
        <taxon>Euthyneura</taxon>
        <taxon>Panpulmonata</taxon>
        <taxon>Sacoglossa</taxon>
        <taxon>Placobranchoidea</taxon>
        <taxon>Plakobranchidae</taxon>
        <taxon>Plakobranchus</taxon>
    </lineage>
</organism>
<evidence type="ECO:0000313" key="4">
    <source>
        <dbReference type="Proteomes" id="UP000735302"/>
    </source>
</evidence>
<reference evidence="3 4" key="1">
    <citation type="journal article" date="2021" name="Elife">
        <title>Chloroplast acquisition without the gene transfer in kleptoplastic sea slugs, Plakobranchus ocellatus.</title>
        <authorList>
            <person name="Maeda T."/>
            <person name="Takahashi S."/>
            <person name="Yoshida T."/>
            <person name="Shimamura S."/>
            <person name="Takaki Y."/>
            <person name="Nagai Y."/>
            <person name="Toyoda A."/>
            <person name="Suzuki Y."/>
            <person name="Arimoto A."/>
            <person name="Ishii H."/>
            <person name="Satoh N."/>
            <person name="Nishiyama T."/>
            <person name="Hasebe M."/>
            <person name="Maruyama T."/>
            <person name="Minagawa J."/>
            <person name="Obokata J."/>
            <person name="Shigenobu S."/>
        </authorList>
    </citation>
    <scope>NUCLEOTIDE SEQUENCE [LARGE SCALE GENOMIC DNA]</scope>
</reference>
<dbReference type="Proteomes" id="UP000735302">
    <property type="component" value="Unassembled WGS sequence"/>
</dbReference>
<dbReference type="SMART" id="SM00254">
    <property type="entry name" value="ShKT"/>
    <property type="match status" value="2"/>
</dbReference>
<evidence type="ECO:0000256" key="1">
    <source>
        <dbReference type="SAM" id="MobiDB-lite"/>
    </source>
</evidence>
<comment type="caution">
    <text evidence="3">The sequence shown here is derived from an EMBL/GenBank/DDBJ whole genome shotgun (WGS) entry which is preliminary data.</text>
</comment>
<gene>
    <name evidence="3" type="ORF">PoB_000037200</name>
</gene>
<name>A0AAV3XVI5_9GAST</name>
<dbReference type="EMBL" id="BLXT01000045">
    <property type="protein sequence ID" value="GFN73866.1"/>
    <property type="molecule type" value="Genomic_DNA"/>
</dbReference>
<feature type="domain" description="ShKT" evidence="2">
    <location>
        <begin position="157"/>
        <end position="194"/>
    </location>
</feature>
<evidence type="ECO:0000313" key="3">
    <source>
        <dbReference type="EMBL" id="GFN73866.1"/>
    </source>
</evidence>
<accession>A0AAV3XVI5</accession>
<proteinExistence type="predicted"/>
<dbReference type="InterPro" id="IPR003582">
    <property type="entry name" value="ShKT_dom"/>
</dbReference>
<evidence type="ECO:0000259" key="2">
    <source>
        <dbReference type="SMART" id="SM00254"/>
    </source>
</evidence>
<feature type="domain" description="ShKT" evidence="2">
    <location>
        <begin position="111"/>
        <end position="151"/>
    </location>
</feature>
<feature type="region of interest" description="Disordered" evidence="1">
    <location>
        <begin position="214"/>
        <end position="269"/>
    </location>
</feature>
<keyword evidence="4" id="KW-1185">Reference proteome</keyword>
<sequence>MQHNGENDDNIISDAGSRKCKTVLRDYTTCTRAKAAQPCPADITGDHASLWTNDCVVDCCPDNHCVGLVFGGVYTNVETNTSPATPAPTSTTTAATTTRAPYSVYAQLEKECRDHLEPGACDSLKATQDLCQQNGTGLHIDLCPETCGVCQAIKEANCHDTVLDGECAQLIAEKDICHESIAVYTCAASCGLCDILVEQKLALILAGKLSSTASASTAPTTPASTAGTTTTTATTTIKPTTKTTTTTPPTTTTTPGTTAPTQSASSMVP</sequence>